<feature type="compositionally biased region" description="Basic and acidic residues" evidence="1">
    <location>
        <begin position="1171"/>
        <end position="1204"/>
    </location>
</feature>
<dbReference type="EMBL" id="JOKJ01000003">
    <property type="protein sequence ID" value="KEQ10165.1"/>
    <property type="molecule type" value="Genomic_DNA"/>
</dbReference>
<feature type="compositionally biased region" description="Polar residues" evidence="1">
    <location>
        <begin position="1227"/>
        <end position="1241"/>
    </location>
</feature>
<dbReference type="InterPro" id="IPR007844">
    <property type="entry name" value="AsmA"/>
</dbReference>
<protein>
    <recommendedName>
        <fullName evidence="2">AsmA domain-containing protein</fullName>
    </recommendedName>
</protein>
<gene>
    <name evidence="3" type="ORF">GV68_14635</name>
</gene>
<sequence>MLGRILLTFGGVLVVALFAALLAPFFIDWTDFRVEFEQRASRILGKKVTVHGEVEARILPFPSVTLSDVRVGQDQDGQPQVSAARFSMDMELAPFLSGEARIFDMRIEDPKARVRVLPDGTLDWMRGSSADIPLRTVVIEDVHITGGSIDLIDEQSGQTRRLTGLSADLSAGSLAGPWRGDGFASLDGEEAAFSLSTGEADRIEQKVPLRLRLLPDSAPIALTLDGDLALSEDRPGYNGSFALDVLQEESEDEPVNAPPPGPRLKGGFELTNERIRIPEYRLEVGALNDPYVVTGEATLDTGQAPEFLLTADGQQIDVNRLGTGERAKTGRDAAASAQRRIQAVIDIAAQIPIPQVPGRASLRLPAVVANDTTVRDIRIDVRPAGSGWTVENFAATLPGRTQVEAKGALTLENRIGFVGDMLLASNQPSGLADWLSGTVDPAIRQLKTAGFSARVNLTPQLQRFDDLELAIGPATLRGSVERHAPPEAVPSLTLDLAGDEIDLDAIRALASLITGDDAGEDVLDHTVAASLKAERFTAFGVAADRVDTVFTLSEGQLSLERLAIGDLAGAAIAAQGNLTGSFFSYTGSGSATLKAEDPSAFLAMLRNRLPSHPMLDRMAASAGWFAGTDLSANVSVGGEISGASARVTGTANGSTVEADIALPTLFDLTAGADFSLNALLTNEQSPILLGQAGLDPLPLGDDGPGRLSLALNREGDQPATGSLAFETDATQFETNGSLSLASEDFGSGRGRISLRSRDIEPYLLMSGIGVPQFGTGLPVELGAEVTVSPQSMAFADVAGRIGGNSVASSGLVVDRTAPDFSLAGDLVLDTLDLAWLGEAAYGALADPATAELSDEPFSLPIFGAAQAQLNVQAKTFRPGLFGDIADFSGVITHRNGSLTIEDAAGAWQGGRIAGRLAMSNGEGNGIFQSSLTVENADLSSLVWESGGAPVASGRLNAVLSAEATAQSPAALMAALNGSGELRLADLSVQGISPTALPAILAEVDQLEGDITEARVRPIAERLIRSGALSLRTVVVPFTITEGEVRAQNIVAAAGDVRLSGEARVDLLEETLRGELVAAYAAGDEGLAGGDAAVQLIYSGDIAEPQVTTSVAPLTNFLSLRAYERERRRVEALQASVLEKQRLRREVALYRFLEEERQAARERAEAEERARREAEEARRQAEAAAQAERERAEAAARAAEEELRRSQQVAPTLSVPPTGDVFRENLAPLQTPSIQNLPGVQP</sequence>
<dbReference type="PANTHER" id="PTHR30441:SF4">
    <property type="entry name" value="PROTEIN ASMA"/>
    <property type="match status" value="1"/>
</dbReference>
<feature type="region of interest" description="Disordered" evidence="1">
    <location>
        <begin position="1171"/>
        <end position="1241"/>
    </location>
</feature>
<dbReference type="RefSeq" id="WP_037162963.1">
    <property type="nucleotide sequence ID" value="NZ_CAJXID010000001.1"/>
</dbReference>
<dbReference type="InterPro" id="IPR052894">
    <property type="entry name" value="AsmA-related"/>
</dbReference>
<dbReference type="Pfam" id="PF05170">
    <property type="entry name" value="AsmA"/>
    <property type="match status" value="1"/>
</dbReference>
<comment type="caution">
    <text evidence="3">The sequence shown here is derived from an EMBL/GenBank/DDBJ whole genome shotgun (WGS) entry which is preliminary data.</text>
</comment>
<evidence type="ECO:0000256" key="1">
    <source>
        <dbReference type="SAM" id="MobiDB-lite"/>
    </source>
</evidence>
<evidence type="ECO:0000313" key="4">
    <source>
        <dbReference type="Proteomes" id="UP000052167"/>
    </source>
</evidence>
<dbReference type="Proteomes" id="UP000052167">
    <property type="component" value="Unassembled WGS sequence"/>
</dbReference>
<dbReference type="OrthoDB" id="9816380at2"/>
<dbReference type="AlphaFoldDB" id="A0A922P2K9"/>
<name>A0A922P2K9_9HYPH</name>
<dbReference type="GO" id="GO:0090313">
    <property type="term" value="P:regulation of protein targeting to membrane"/>
    <property type="evidence" value="ECO:0007669"/>
    <property type="project" value="TreeGrafter"/>
</dbReference>
<reference evidence="3 4" key="1">
    <citation type="submission" date="2014-06" db="EMBL/GenBank/DDBJ databases">
        <title>Rhizobium pelagicum/R2-400B4.</title>
        <authorList>
            <person name="Kimes N.E."/>
            <person name="Lopez-Perez M."/>
        </authorList>
    </citation>
    <scope>NUCLEOTIDE SEQUENCE [LARGE SCALE GENOMIC DNA]</scope>
    <source>
        <strain evidence="3 4">R2-400B4</strain>
    </source>
</reference>
<dbReference type="GO" id="GO:0005886">
    <property type="term" value="C:plasma membrane"/>
    <property type="evidence" value="ECO:0007669"/>
    <property type="project" value="TreeGrafter"/>
</dbReference>
<dbReference type="PIRSF" id="PIRSF034039">
    <property type="entry name" value="UCP034039"/>
    <property type="match status" value="1"/>
</dbReference>
<proteinExistence type="predicted"/>
<evidence type="ECO:0000259" key="2">
    <source>
        <dbReference type="Pfam" id="PF05170"/>
    </source>
</evidence>
<evidence type="ECO:0000313" key="3">
    <source>
        <dbReference type="EMBL" id="KEQ10165.1"/>
    </source>
</evidence>
<keyword evidence="4" id="KW-1185">Reference proteome</keyword>
<dbReference type="InterPro" id="IPR017023">
    <property type="entry name" value="UCP034039"/>
</dbReference>
<feature type="domain" description="AsmA" evidence="2">
    <location>
        <begin position="4"/>
        <end position="158"/>
    </location>
</feature>
<dbReference type="PANTHER" id="PTHR30441">
    <property type="entry name" value="DUF748 DOMAIN-CONTAINING PROTEIN"/>
    <property type="match status" value="1"/>
</dbReference>
<accession>A0A922P2K9</accession>
<organism evidence="3 4">
    <name type="scientific">Pseudorhizobium pelagicum</name>
    <dbReference type="NCBI Taxonomy" id="1509405"/>
    <lineage>
        <taxon>Bacteria</taxon>
        <taxon>Pseudomonadati</taxon>
        <taxon>Pseudomonadota</taxon>
        <taxon>Alphaproteobacteria</taxon>
        <taxon>Hyphomicrobiales</taxon>
        <taxon>Rhizobiaceae</taxon>
        <taxon>Rhizobium/Agrobacterium group</taxon>
        <taxon>Pseudorhizobium</taxon>
    </lineage>
</organism>